<dbReference type="InterPro" id="IPR009057">
    <property type="entry name" value="Homeodomain-like_sf"/>
</dbReference>
<reference evidence="4 5" key="1">
    <citation type="submission" date="2019-06" db="EMBL/GenBank/DDBJ databases">
        <title>Sequencing the genomes of 1000 actinobacteria strains.</title>
        <authorList>
            <person name="Klenk H.-P."/>
        </authorList>
    </citation>
    <scope>NUCLEOTIDE SEQUENCE [LARGE SCALE GENOMIC DNA]</scope>
    <source>
        <strain evidence="4 5">DSM 45301</strain>
    </source>
</reference>
<evidence type="ECO:0000256" key="1">
    <source>
        <dbReference type="ARBA" id="ARBA00023015"/>
    </source>
</evidence>
<dbReference type="Pfam" id="PF21993">
    <property type="entry name" value="TetR_C_13_2"/>
    <property type="match status" value="1"/>
</dbReference>
<name>A0A543C237_9PSEU</name>
<evidence type="ECO:0000259" key="3">
    <source>
        <dbReference type="Pfam" id="PF21993"/>
    </source>
</evidence>
<dbReference type="Gene3D" id="1.10.357.10">
    <property type="entry name" value="Tetracycline Repressor, domain 2"/>
    <property type="match status" value="1"/>
</dbReference>
<organism evidence="4 5">
    <name type="scientific">Pseudonocardia kunmingensis</name>
    <dbReference type="NCBI Taxonomy" id="630975"/>
    <lineage>
        <taxon>Bacteria</taxon>
        <taxon>Bacillati</taxon>
        <taxon>Actinomycetota</taxon>
        <taxon>Actinomycetes</taxon>
        <taxon>Pseudonocardiales</taxon>
        <taxon>Pseudonocardiaceae</taxon>
        <taxon>Pseudonocardia</taxon>
    </lineage>
</organism>
<feature type="domain" description="Transcriptional regulator LmrA/YxaF-like C-terminal" evidence="3">
    <location>
        <begin position="50"/>
        <end position="150"/>
    </location>
</feature>
<proteinExistence type="predicted"/>
<dbReference type="PANTHER" id="PTHR47506:SF3">
    <property type="entry name" value="HTH-TYPE TRANSCRIPTIONAL REGULATOR LMRA"/>
    <property type="match status" value="1"/>
</dbReference>
<dbReference type="Proteomes" id="UP000315677">
    <property type="component" value="Unassembled WGS sequence"/>
</dbReference>
<keyword evidence="2" id="KW-0804">Transcription</keyword>
<dbReference type="InterPro" id="IPR054156">
    <property type="entry name" value="YxaF_TetR_C"/>
</dbReference>
<evidence type="ECO:0000256" key="2">
    <source>
        <dbReference type="ARBA" id="ARBA00023163"/>
    </source>
</evidence>
<accession>A0A543C237</accession>
<comment type="caution">
    <text evidence="4">The sequence shown here is derived from an EMBL/GenBank/DDBJ whole genome shotgun (WGS) entry which is preliminary data.</text>
</comment>
<protein>
    <submittedName>
        <fullName evidence="4">TetR family transcriptional regulator</fullName>
    </submittedName>
</protein>
<keyword evidence="1" id="KW-0805">Transcription regulation</keyword>
<sequence>MRAAGVTTSSLYHHFPRGKEELAASALVHAGERFADLLRTALARGADAPDAIAACADDLAADLASTGWAEGCPVAVTALESVNDAPLLRVTCARILQEWQDLIATRLQSAGIGSRTAAELACMVLSGLEGAELLSRVAADPTPLHTTGRHLARLVAAEIAADLR</sequence>
<dbReference type="PANTHER" id="PTHR47506">
    <property type="entry name" value="TRANSCRIPTIONAL REGULATORY PROTEIN"/>
    <property type="match status" value="1"/>
</dbReference>
<evidence type="ECO:0000313" key="5">
    <source>
        <dbReference type="Proteomes" id="UP000315677"/>
    </source>
</evidence>
<dbReference type="SUPFAM" id="SSF46689">
    <property type="entry name" value="Homeodomain-like"/>
    <property type="match status" value="1"/>
</dbReference>
<dbReference type="AlphaFoldDB" id="A0A543C237"/>
<dbReference type="InterPro" id="IPR036271">
    <property type="entry name" value="Tet_transcr_reg_TetR-rel_C_sf"/>
</dbReference>
<dbReference type="SUPFAM" id="SSF48498">
    <property type="entry name" value="Tetracyclin repressor-like, C-terminal domain"/>
    <property type="match status" value="1"/>
</dbReference>
<keyword evidence="5" id="KW-1185">Reference proteome</keyword>
<dbReference type="EMBL" id="VFPA01000010">
    <property type="protein sequence ID" value="TQL91141.1"/>
    <property type="molecule type" value="Genomic_DNA"/>
</dbReference>
<gene>
    <name evidence="4" type="ORF">FB558_8690</name>
</gene>
<evidence type="ECO:0000313" key="4">
    <source>
        <dbReference type="EMBL" id="TQL91141.1"/>
    </source>
</evidence>